<proteinExistence type="predicted"/>
<dbReference type="InterPro" id="IPR051269">
    <property type="entry name" value="Fe-S_cluster_ET"/>
</dbReference>
<evidence type="ECO:0000313" key="9">
    <source>
        <dbReference type="EMBL" id="CAG36594.1"/>
    </source>
</evidence>
<dbReference type="AlphaFoldDB" id="Q6AM31"/>
<evidence type="ECO:0000313" key="10">
    <source>
        <dbReference type="Proteomes" id="UP000000602"/>
    </source>
</evidence>
<dbReference type="OrthoDB" id="9803319at2"/>
<dbReference type="eggNOG" id="COG1141">
    <property type="taxonomic scope" value="Bacteria"/>
</dbReference>
<keyword evidence="5 7" id="KW-0408">Iron</keyword>
<dbReference type="PANTHER" id="PTHR36923:SF3">
    <property type="entry name" value="FERREDOXIN"/>
    <property type="match status" value="1"/>
</dbReference>
<keyword evidence="4 7" id="KW-0249">Electron transport</keyword>
<comment type="function">
    <text evidence="1 7">Ferredoxins are iron-sulfur proteins that transfer electrons in a wide variety of metabolic reactions.</text>
</comment>
<dbReference type="STRING" id="177439.DP1865"/>
<dbReference type="PRINTS" id="PR00352">
    <property type="entry name" value="3FE4SFRDOXIN"/>
</dbReference>
<dbReference type="GO" id="GO:0009055">
    <property type="term" value="F:electron transfer activity"/>
    <property type="evidence" value="ECO:0007669"/>
    <property type="project" value="UniProtKB-UniRule"/>
</dbReference>
<keyword evidence="2 7" id="KW-0813">Transport</keyword>
<dbReference type="SUPFAM" id="SSF54862">
    <property type="entry name" value="4Fe-4S ferredoxins"/>
    <property type="match status" value="1"/>
</dbReference>
<dbReference type="RefSeq" id="WP_011189106.1">
    <property type="nucleotide sequence ID" value="NC_006138.1"/>
</dbReference>
<dbReference type="InterPro" id="IPR017896">
    <property type="entry name" value="4Fe4S_Fe-S-bd"/>
</dbReference>
<feature type="domain" description="4Fe-4S ferredoxin-type" evidence="8">
    <location>
        <begin position="3"/>
        <end position="31"/>
    </location>
</feature>
<keyword evidence="6 7" id="KW-0411">Iron-sulfur</keyword>
<dbReference type="KEGG" id="dps:DP1865"/>
<evidence type="ECO:0000256" key="7">
    <source>
        <dbReference type="RuleBase" id="RU368020"/>
    </source>
</evidence>
<gene>
    <name evidence="9" type="ordered locus">DP1865</name>
</gene>
<evidence type="ECO:0000256" key="3">
    <source>
        <dbReference type="ARBA" id="ARBA00022723"/>
    </source>
</evidence>
<evidence type="ECO:0000256" key="4">
    <source>
        <dbReference type="ARBA" id="ARBA00022982"/>
    </source>
</evidence>
<dbReference type="Gene3D" id="3.30.70.20">
    <property type="match status" value="1"/>
</dbReference>
<dbReference type="InterPro" id="IPR001080">
    <property type="entry name" value="3Fe4S_ferredoxin"/>
</dbReference>
<dbReference type="PANTHER" id="PTHR36923">
    <property type="entry name" value="FERREDOXIN"/>
    <property type="match status" value="1"/>
</dbReference>
<evidence type="ECO:0000256" key="2">
    <source>
        <dbReference type="ARBA" id="ARBA00022448"/>
    </source>
</evidence>
<dbReference type="InterPro" id="IPR017900">
    <property type="entry name" value="4Fe4S_Fe_S_CS"/>
</dbReference>
<evidence type="ECO:0000256" key="1">
    <source>
        <dbReference type="ARBA" id="ARBA00003532"/>
    </source>
</evidence>
<accession>Q6AM31</accession>
<dbReference type="Proteomes" id="UP000000602">
    <property type="component" value="Chromosome"/>
</dbReference>
<dbReference type="HOGENOM" id="CLU_139698_6_4_7"/>
<dbReference type="GO" id="GO:0005506">
    <property type="term" value="F:iron ion binding"/>
    <property type="evidence" value="ECO:0007669"/>
    <property type="project" value="UniProtKB-UniRule"/>
</dbReference>
<dbReference type="PROSITE" id="PS51379">
    <property type="entry name" value="4FE4S_FER_2"/>
    <property type="match status" value="1"/>
</dbReference>
<evidence type="ECO:0000259" key="8">
    <source>
        <dbReference type="PROSITE" id="PS51379"/>
    </source>
</evidence>
<organism evidence="9 10">
    <name type="scientific">Desulfotalea psychrophila (strain LSv54 / DSM 12343)</name>
    <dbReference type="NCBI Taxonomy" id="177439"/>
    <lineage>
        <taxon>Bacteria</taxon>
        <taxon>Pseudomonadati</taxon>
        <taxon>Thermodesulfobacteriota</taxon>
        <taxon>Desulfobulbia</taxon>
        <taxon>Desulfobulbales</taxon>
        <taxon>Desulfocapsaceae</taxon>
        <taxon>Desulfotalea</taxon>
    </lineage>
</organism>
<dbReference type="EMBL" id="CR522870">
    <property type="protein sequence ID" value="CAG36594.1"/>
    <property type="molecule type" value="Genomic_DNA"/>
</dbReference>
<keyword evidence="3 7" id="KW-0479">Metal-binding</keyword>
<reference evidence="10" key="1">
    <citation type="journal article" date="2004" name="Environ. Microbiol.">
        <title>The genome of Desulfotalea psychrophila, a sulfate-reducing bacterium from permanently cold Arctic sediments.</title>
        <authorList>
            <person name="Rabus R."/>
            <person name="Ruepp A."/>
            <person name="Frickey T."/>
            <person name="Rattei T."/>
            <person name="Fartmann B."/>
            <person name="Stark M."/>
            <person name="Bauer M."/>
            <person name="Zibat A."/>
            <person name="Lombardot T."/>
            <person name="Becker I."/>
            <person name="Amann J."/>
            <person name="Gellner K."/>
            <person name="Teeling H."/>
            <person name="Leuschner W.D."/>
            <person name="Gloeckner F.-O."/>
            <person name="Lupas A.N."/>
            <person name="Amann R."/>
            <person name="Klenk H.-P."/>
        </authorList>
    </citation>
    <scope>NUCLEOTIDE SEQUENCE [LARGE SCALE GENOMIC DNA]</scope>
    <source>
        <strain evidence="10">DSM 12343 / LSv54</strain>
    </source>
</reference>
<dbReference type="GO" id="GO:0051536">
    <property type="term" value="F:iron-sulfur cluster binding"/>
    <property type="evidence" value="ECO:0007669"/>
    <property type="project" value="UniProtKB-KW"/>
</dbReference>
<protein>
    <recommendedName>
        <fullName evidence="7">Ferredoxin</fullName>
    </recommendedName>
</protein>
<keyword evidence="10" id="KW-1185">Reference proteome</keyword>
<name>Q6AM31_DESPS</name>
<evidence type="ECO:0000256" key="6">
    <source>
        <dbReference type="ARBA" id="ARBA00023014"/>
    </source>
</evidence>
<dbReference type="PROSITE" id="PS00198">
    <property type="entry name" value="4FE4S_FER_1"/>
    <property type="match status" value="1"/>
</dbReference>
<evidence type="ECO:0000256" key="5">
    <source>
        <dbReference type="ARBA" id="ARBA00023004"/>
    </source>
</evidence>
<sequence length="63" mass="6813">MSAKVTIDEDECIGCEACVETCPEVFAFNEDETKAYVIDGANEESDCLDEAIASCPVECISKE</sequence>
<dbReference type="Pfam" id="PF13370">
    <property type="entry name" value="Fer4_13"/>
    <property type="match status" value="1"/>
</dbReference>